<evidence type="ECO:0000313" key="1">
    <source>
        <dbReference type="EMBL" id="EFM00762.1"/>
    </source>
</evidence>
<dbReference type="HOGENOM" id="CLU_3146415_0_0_10"/>
<evidence type="ECO:0000313" key="2">
    <source>
        <dbReference type="Proteomes" id="UP000004394"/>
    </source>
</evidence>
<dbReference type="AlphaFoldDB" id="E0NVW0"/>
<name>E0NVW0_9BACT</name>
<accession>E0NVW0</accession>
<dbReference type="EMBL" id="AEEI01000068">
    <property type="protein sequence ID" value="EFM00762.1"/>
    <property type="molecule type" value="Genomic_DNA"/>
</dbReference>
<feature type="non-terminal residue" evidence="1">
    <location>
        <position position="49"/>
    </location>
</feature>
<dbReference type="STRING" id="862515.HMPREF0658_2315"/>
<protein>
    <submittedName>
        <fullName evidence="1">Uncharacterized protein</fullName>
    </submittedName>
</protein>
<proteinExistence type="predicted"/>
<keyword evidence="2" id="KW-1185">Reference proteome</keyword>
<sequence length="49" mass="5547">MYLHEHCKRQTVNECICRSTASTKLLRNVFAGALQAFGKSGITLCDRQF</sequence>
<organism evidence="1 2">
    <name type="scientific">Hoylesella marshii DSM 16973 = JCM 13450</name>
    <dbReference type="NCBI Taxonomy" id="862515"/>
    <lineage>
        <taxon>Bacteria</taxon>
        <taxon>Pseudomonadati</taxon>
        <taxon>Bacteroidota</taxon>
        <taxon>Bacteroidia</taxon>
        <taxon>Bacteroidales</taxon>
        <taxon>Prevotellaceae</taxon>
        <taxon>Hoylesella</taxon>
    </lineage>
</organism>
<gene>
    <name evidence="1" type="ORF">HMPREF0658_2315</name>
</gene>
<reference evidence="1" key="1">
    <citation type="submission" date="2010-07" db="EMBL/GenBank/DDBJ databases">
        <authorList>
            <person name="Muzny D."/>
            <person name="Qin X."/>
            <person name="Deng J."/>
            <person name="Jiang H."/>
            <person name="Liu Y."/>
            <person name="Qu J."/>
            <person name="Song X.-Z."/>
            <person name="Zhang L."/>
            <person name="Thornton R."/>
            <person name="Coyle M."/>
            <person name="Francisco L."/>
            <person name="Jackson L."/>
            <person name="Javaid M."/>
            <person name="Korchina V."/>
            <person name="Kovar C."/>
            <person name="Mata R."/>
            <person name="Mathew T."/>
            <person name="Ngo R."/>
            <person name="Nguyen L."/>
            <person name="Nguyen N."/>
            <person name="Okwuonu G."/>
            <person name="Ongeri F."/>
            <person name="Pham C."/>
            <person name="Simmons D."/>
            <person name="Wilczek-Boney K."/>
            <person name="Hale W."/>
            <person name="Jakkamsetti A."/>
            <person name="Pham P."/>
            <person name="Ruth R."/>
            <person name="San Lucas F."/>
            <person name="Warren J."/>
            <person name="Zhang J."/>
            <person name="Zhao Z."/>
            <person name="Zhou C."/>
            <person name="Zhu D."/>
            <person name="Lee S."/>
            <person name="Bess C."/>
            <person name="Blankenburg K."/>
            <person name="Forbes L."/>
            <person name="Fu Q."/>
            <person name="Gubbala S."/>
            <person name="Hirani K."/>
            <person name="Jayaseelan J.C."/>
            <person name="Lara F."/>
            <person name="Munidasa M."/>
            <person name="Palculict T."/>
            <person name="Patil S."/>
            <person name="Pu L.-L."/>
            <person name="Saada N."/>
            <person name="Tang L."/>
            <person name="Weissenberger G."/>
            <person name="Zhu Y."/>
            <person name="Hemphill L."/>
            <person name="Shang Y."/>
            <person name="Youmans B."/>
            <person name="Ayvaz T."/>
            <person name="Ross M."/>
            <person name="Santibanez J."/>
            <person name="Aqrawi P."/>
            <person name="Gross S."/>
            <person name="Joshi V."/>
            <person name="Fowler G."/>
            <person name="Nazareth L."/>
            <person name="Reid J."/>
            <person name="Worley K."/>
            <person name="Petrosino J."/>
            <person name="Highlander S."/>
            <person name="Gibbs R."/>
        </authorList>
    </citation>
    <scope>NUCLEOTIDE SEQUENCE [LARGE SCALE GENOMIC DNA]</scope>
    <source>
        <strain evidence="1">DSM 16973</strain>
    </source>
</reference>
<dbReference type="Proteomes" id="UP000004394">
    <property type="component" value="Unassembled WGS sequence"/>
</dbReference>
<comment type="caution">
    <text evidence="1">The sequence shown here is derived from an EMBL/GenBank/DDBJ whole genome shotgun (WGS) entry which is preliminary data.</text>
</comment>